<dbReference type="OrthoDB" id="3682293at2759"/>
<dbReference type="AlphaFoldDB" id="A0A8J2HV42"/>
<proteinExistence type="predicted"/>
<dbReference type="EMBL" id="CAJRGZ010000014">
    <property type="protein sequence ID" value="CAG5138376.1"/>
    <property type="molecule type" value="Genomic_DNA"/>
</dbReference>
<gene>
    <name evidence="2" type="ORF">ALTATR162_LOCUS332</name>
</gene>
<feature type="region of interest" description="Disordered" evidence="1">
    <location>
        <begin position="200"/>
        <end position="241"/>
    </location>
</feature>
<organism evidence="2 3">
    <name type="scientific">Alternaria atra</name>
    <dbReference type="NCBI Taxonomy" id="119953"/>
    <lineage>
        <taxon>Eukaryota</taxon>
        <taxon>Fungi</taxon>
        <taxon>Dikarya</taxon>
        <taxon>Ascomycota</taxon>
        <taxon>Pezizomycotina</taxon>
        <taxon>Dothideomycetes</taxon>
        <taxon>Pleosporomycetidae</taxon>
        <taxon>Pleosporales</taxon>
        <taxon>Pleosporineae</taxon>
        <taxon>Pleosporaceae</taxon>
        <taxon>Alternaria</taxon>
        <taxon>Alternaria sect. Ulocladioides</taxon>
    </lineage>
</organism>
<evidence type="ECO:0000313" key="2">
    <source>
        <dbReference type="EMBL" id="CAG5138376.1"/>
    </source>
</evidence>
<evidence type="ECO:0000256" key="1">
    <source>
        <dbReference type="SAM" id="MobiDB-lite"/>
    </source>
</evidence>
<evidence type="ECO:0000313" key="3">
    <source>
        <dbReference type="Proteomes" id="UP000676310"/>
    </source>
</evidence>
<keyword evidence="3" id="KW-1185">Reference proteome</keyword>
<dbReference type="GeneID" id="67014863"/>
<accession>A0A8J2HV42</accession>
<reference evidence="2" key="1">
    <citation type="submission" date="2021-05" db="EMBL/GenBank/DDBJ databases">
        <authorList>
            <person name="Stam R."/>
        </authorList>
    </citation>
    <scope>NUCLEOTIDE SEQUENCE</scope>
    <source>
        <strain evidence="2">CS162</strain>
    </source>
</reference>
<comment type="caution">
    <text evidence="2">The sequence shown here is derived from an EMBL/GenBank/DDBJ whole genome shotgun (WGS) entry which is preliminary data.</text>
</comment>
<protein>
    <submittedName>
        <fullName evidence="2">Uncharacterized protein</fullName>
    </submittedName>
</protein>
<name>A0A8J2HV42_9PLEO</name>
<dbReference type="Proteomes" id="UP000676310">
    <property type="component" value="Unassembled WGS sequence"/>
</dbReference>
<dbReference type="RefSeq" id="XP_043163860.1">
    <property type="nucleotide sequence ID" value="XM_043307925.1"/>
</dbReference>
<sequence>MPNYVRQSSLDLDEMFGNYIKNECNVAMIRNIRTKERMNSVHHCEDKECSGSPSMRCVSALQFCWCLAPVVDEDKKSPIYGQVVICGQRFQCISPKGCAVHPYLAGFNVDVKDARNGYPATEVEWKVKFEAFKAEHDAALANKAEREELSRKREDMTEHQQRRQLKLQDQAAFHNCRARDYAAGRQDVGHEIGHPPLTIIAGEGRKGLSSRGQDISSAGDGENMGIVAESSGLHIAHRAPD</sequence>